<dbReference type="Proteomes" id="UP000799779">
    <property type="component" value="Unassembled WGS sequence"/>
</dbReference>
<name>A0A6A5WWX8_9PLEO</name>
<reference evidence="1" key="1">
    <citation type="journal article" date="2020" name="Stud. Mycol.">
        <title>101 Dothideomycetes genomes: a test case for predicting lifestyles and emergence of pathogens.</title>
        <authorList>
            <person name="Haridas S."/>
            <person name="Albert R."/>
            <person name="Binder M."/>
            <person name="Bloem J."/>
            <person name="Labutti K."/>
            <person name="Salamov A."/>
            <person name="Andreopoulos B."/>
            <person name="Baker S."/>
            <person name="Barry K."/>
            <person name="Bills G."/>
            <person name="Bluhm B."/>
            <person name="Cannon C."/>
            <person name="Castanera R."/>
            <person name="Culley D."/>
            <person name="Daum C."/>
            <person name="Ezra D."/>
            <person name="Gonzalez J."/>
            <person name="Henrissat B."/>
            <person name="Kuo A."/>
            <person name="Liang C."/>
            <person name="Lipzen A."/>
            <person name="Lutzoni F."/>
            <person name="Magnuson J."/>
            <person name="Mondo S."/>
            <person name="Nolan M."/>
            <person name="Ohm R."/>
            <person name="Pangilinan J."/>
            <person name="Park H.-J."/>
            <person name="Ramirez L."/>
            <person name="Alfaro M."/>
            <person name="Sun H."/>
            <person name="Tritt A."/>
            <person name="Yoshinaga Y."/>
            <person name="Zwiers L.-H."/>
            <person name="Turgeon B."/>
            <person name="Goodwin S."/>
            <person name="Spatafora J."/>
            <person name="Crous P."/>
            <person name="Grigoriev I."/>
        </authorList>
    </citation>
    <scope>NUCLEOTIDE SEQUENCE</scope>
    <source>
        <strain evidence="1">CBS 123094</strain>
    </source>
</reference>
<gene>
    <name evidence="1" type="ORF">P154DRAFT_356001</name>
</gene>
<evidence type="ECO:0000313" key="1">
    <source>
        <dbReference type="EMBL" id="KAF2005249.1"/>
    </source>
</evidence>
<keyword evidence="2" id="KW-1185">Reference proteome</keyword>
<accession>A0A6A5WWX8</accession>
<organism evidence="1 2">
    <name type="scientific">Amniculicola lignicola CBS 123094</name>
    <dbReference type="NCBI Taxonomy" id="1392246"/>
    <lineage>
        <taxon>Eukaryota</taxon>
        <taxon>Fungi</taxon>
        <taxon>Dikarya</taxon>
        <taxon>Ascomycota</taxon>
        <taxon>Pezizomycotina</taxon>
        <taxon>Dothideomycetes</taxon>
        <taxon>Pleosporomycetidae</taxon>
        <taxon>Pleosporales</taxon>
        <taxon>Amniculicolaceae</taxon>
        <taxon>Amniculicola</taxon>
    </lineage>
</organism>
<sequence>MTSFIARWASALTALDDRLSHTEPHPEIYRRRSSSCTSSNEHWSTQQKHVSAPCGLFACWQRFHLHFRVQHVTANTPIQPQQDKSGRSLTPWTPASLFPQRSSAQALVCTNNQRACCDCRQREASRSDVHSPSPHRRPCILRLPVSLARHG</sequence>
<proteinExistence type="predicted"/>
<evidence type="ECO:0000313" key="2">
    <source>
        <dbReference type="Proteomes" id="UP000799779"/>
    </source>
</evidence>
<dbReference type="EMBL" id="ML977564">
    <property type="protein sequence ID" value="KAF2005249.1"/>
    <property type="molecule type" value="Genomic_DNA"/>
</dbReference>
<dbReference type="AlphaFoldDB" id="A0A6A5WWX8"/>
<protein>
    <submittedName>
        <fullName evidence="1">Uncharacterized protein</fullName>
    </submittedName>
</protein>